<dbReference type="Gene3D" id="3.20.20.70">
    <property type="entry name" value="Aldolase class I"/>
    <property type="match status" value="1"/>
</dbReference>
<keyword evidence="9" id="KW-0809">Transit peptide</keyword>
<evidence type="ECO:0000256" key="7">
    <source>
        <dbReference type="ARBA" id="ARBA00022643"/>
    </source>
</evidence>
<evidence type="ECO:0000256" key="10">
    <source>
        <dbReference type="ARBA" id="ARBA00023002"/>
    </source>
</evidence>
<evidence type="ECO:0000259" key="22">
    <source>
        <dbReference type="PROSITE" id="PS50255"/>
    </source>
</evidence>
<evidence type="ECO:0000256" key="5">
    <source>
        <dbReference type="ARBA" id="ARBA00022617"/>
    </source>
</evidence>
<dbReference type="PROSITE" id="PS51349">
    <property type="entry name" value="FMN_HYDROXY_ACID_DH_2"/>
    <property type="match status" value="1"/>
</dbReference>
<comment type="caution">
    <text evidence="24">The sequence shown here is derived from an EMBL/GenBank/DDBJ whole genome shotgun (WGS) entry which is preliminary data.</text>
</comment>
<keyword evidence="6" id="KW-0285">Flavoprotein</keyword>
<feature type="domain" description="Cytochrome b5 heme-binding" evidence="22">
    <location>
        <begin position="2"/>
        <end position="79"/>
    </location>
</feature>
<dbReference type="InterPro" id="IPR001199">
    <property type="entry name" value="Cyt_B5-like_heme/steroid-bd"/>
</dbReference>
<dbReference type="InterPro" id="IPR013785">
    <property type="entry name" value="Aldolase_TIM"/>
</dbReference>
<evidence type="ECO:0000259" key="23">
    <source>
        <dbReference type="PROSITE" id="PS51349"/>
    </source>
</evidence>
<keyword evidence="8 21" id="KW-0479">Metal-binding</keyword>
<keyword evidence="11 21" id="KW-0408">Iron</keyword>
<comment type="similarity">
    <text evidence="15">In the N-terminal section; belongs to the cytochrome b5 family.</text>
</comment>
<dbReference type="PRINTS" id="PR00363">
    <property type="entry name" value="CYTOCHROMEB5"/>
</dbReference>
<dbReference type="CDD" id="cd02922">
    <property type="entry name" value="FCB2_FMN"/>
    <property type="match status" value="1"/>
</dbReference>
<dbReference type="Pfam" id="PF00173">
    <property type="entry name" value="Cyt-b5"/>
    <property type="match status" value="1"/>
</dbReference>
<dbReference type="PROSITE" id="PS00557">
    <property type="entry name" value="FMN_HYDROXY_ACID_DH_1"/>
    <property type="match status" value="1"/>
</dbReference>
<keyword evidence="7" id="KW-0288">FMN</keyword>
<evidence type="ECO:0000256" key="15">
    <source>
        <dbReference type="ARBA" id="ARBA00061589"/>
    </source>
</evidence>
<dbReference type="Proteomes" id="UP000646827">
    <property type="component" value="Unassembled WGS sequence"/>
</dbReference>
<evidence type="ECO:0000256" key="18">
    <source>
        <dbReference type="ARBA" id="ARBA00075949"/>
    </source>
</evidence>
<keyword evidence="25" id="KW-1185">Reference proteome</keyword>
<dbReference type="FunFam" id="3.10.120.10:FF:000009">
    <property type="entry name" value="Cytochrome b2, mitochondrial, putative"/>
    <property type="match status" value="1"/>
</dbReference>
<dbReference type="GO" id="GO:0005758">
    <property type="term" value="C:mitochondrial intermembrane space"/>
    <property type="evidence" value="ECO:0007669"/>
    <property type="project" value="UniProtKB-SubCell"/>
</dbReference>
<protein>
    <recommendedName>
        <fullName evidence="17">L-lactate dehydrogenase (cytochrome)</fullName>
        <ecNumber evidence="16">1.1.2.3</ecNumber>
    </recommendedName>
    <alternativeName>
        <fullName evidence="19">Cytochrome b2</fullName>
    </alternativeName>
    <alternativeName>
        <fullName evidence="18">Flavocytochrome b2</fullName>
    </alternativeName>
    <alternativeName>
        <fullName evidence="20">L-lactate ferricytochrome c oxidoreductase</fullName>
    </alternativeName>
</protein>
<evidence type="ECO:0000256" key="6">
    <source>
        <dbReference type="ARBA" id="ARBA00022630"/>
    </source>
</evidence>
<evidence type="ECO:0000256" key="2">
    <source>
        <dbReference type="ARBA" id="ARBA00004569"/>
    </source>
</evidence>
<dbReference type="InterPro" id="IPR018506">
    <property type="entry name" value="Cyt_B5_heme-BS"/>
</dbReference>
<keyword evidence="4" id="KW-0813">Transport</keyword>
<keyword evidence="12" id="KW-0496">Mitochondrion</keyword>
<evidence type="ECO:0000256" key="13">
    <source>
        <dbReference type="ARBA" id="ARBA00052399"/>
    </source>
</evidence>
<dbReference type="AlphaFoldDB" id="A0A8H7VMG0"/>
<comment type="cofactor">
    <cofactor evidence="1">
        <name>FMN</name>
        <dbReference type="ChEBI" id="CHEBI:58210"/>
    </cofactor>
</comment>
<sequence length="498" mass="55400">MTTVISPQEVAKHNTKDDLWCIIHGKVYDLTNFVEEHPGGVRVILKQAGKDATSAFEPIHPPDIINRYLSSDVCKGEIDATATLGQAEETETDEEKRLRLARENMPSIQEMYNAFDFESVAKTVLRPEAWAYYSSGSDDEISMRENHNAFHRIWLKPRVMVDVKNIDLTTHMLGTQTALPLYLTGTALGKLGHPEGELVLTRSAAETNVIQMIPTLASCSFDEIVDAALETQTQWLQLYVNSDREITNAFVNHAEKRGIKGLFITVDAPQLGRREKDMRVKYSDDAPEEMEQKDVSRNEGAARYISTFIDPSLNWNDLSWFKSITKVPIILKGVQTSADAVQAFRHGCQGVVLSNHGGRQLDFAPSGIEILPEVIDALHKEKGFNGENFEVYVDGGIRRGSDIFKALALGASGVGIGRPALFAMSTYGQAGVTRLIQLLQEELAMNMRLMGAKSIKDIKADMVDTRNLKDHFVANPIDHLSHSAYERMVPRGLLSSKL</sequence>
<dbReference type="GO" id="GO:0004460">
    <property type="term" value="F:L-lactate dehydrogenase (cytochrome) activity"/>
    <property type="evidence" value="ECO:0007669"/>
    <property type="project" value="UniProtKB-EC"/>
</dbReference>
<dbReference type="SUPFAM" id="SSF51395">
    <property type="entry name" value="FMN-linked oxidoreductases"/>
    <property type="match status" value="1"/>
</dbReference>
<comment type="catalytic activity">
    <reaction evidence="13">
        <text>(S)-lactate + 2 Fe(III)-[cytochrome c] = 2 Fe(II)-[cytochrome c] + pyruvate + 2 H(+)</text>
        <dbReference type="Rhea" id="RHEA:19909"/>
        <dbReference type="Rhea" id="RHEA-COMP:10350"/>
        <dbReference type="Rhea" id="RHEA-COMP:14399"/>
        <dbReference type="ChEBI" id="CHEBI:15361"/>
        <dbReference type="ChEBI" id="CHEBI:15378"/>
        <dbReference type="ChEBI" id="CHEBI:16651"/>
        <dbReference type="ChEBI" id="CHEBI:29033"/>
        <dbReference type="ChEBI" id="CHEBI:29034"/>
        <dbReference type="EC" id="1.1.2.3"/>
    </reaction>
    <physiologicalReaction direction="left-to-right" evidence="13">
        <dbReference type="Rhea" id="RHEA:19910"/>
    </physiologicalReaction>
</comment>
<evidence type="ECO:0000256" key="11">
    <source>
        <dbReference type="ARBA" id="ARBA00023004"/>
    </source>
</evidence>
<dbReference type="InterPro" id="IPR000262">
    <property type="entry name" value="FMN-dep_DH"/>
</dbReference>
<evidence type="ECO:0000256" key="1">
    <source>
        <dbReference type="ARBA" id="ARBA00001917"/>
    </source>
</evidence>
<organism evidence="24 25">
    <name type="scientific">Circinella minor</name>
    <dbReference type="NCBI Taxonomy" id="1195481"/>
    <lineage>
        <taxon>Eukaryota</taxon>
        <taxon>Fungi</taxon>
        <taxon>Fungi incertae sedis</taxon>
        <taxon>Mucoromycota</taxon>
        <taxon>Mucoromycotina</taxon>
        <taxon>Mucoromycetes</taxon>
        <taxon>Mucorales</taxon>
        <taxon>Lichtheimiaceae</taxon>
        <taxon>Circinella</taxon>
    </lineage>
</organism>
<comment type="similarity">
    <text evidence="21">Belongs to the cytochrome b5 family.</text>
</comment>
<dbReference type="Gene3D" id="3.10.120.10">
    <property type="entry name" value="Cytochrome b5-like heme/steroid binding domain"/>
    <property type="match status" value="1"/>
</dbReference>
<dbReference type="PANTHER" id="PTHR10578:SF148">
    <property type="entry name" value="L-LACTATE DEHYDROGENASE (CYTOCHROME)"/>
    <property type="match status" value="1"/>
</dbReference>
<comment type="subunit">
    <text evidence="3">Homotetramer.</text>
</comment>
<dbReference type="GO" id="GO:0020037">
    <property type="term" value="F:heme binding"/>
    <property type="evidence" value="ECO:0007669"/>
    <property type="project" value="UniProtKB-UniRule"/>
</dbReference>
<dbReference type="InterPro" id="IPR036400">
    <property type="entry name" value="Cyt_B5-like_heme/steroid_sf"/>
</dbReference>
<dbReference type="PROSITE" id="PS50255">
    <property type="entry name" value="CYTOCHROME_B5_2"/>
    <property type="match status" value="1"/>
</dbReference>
<dbReference type="Pfam" id="PF01070">
    <property type="entry name" value="FMN_dh"/>
    <property type="match status" value="1"/>
</dbReference>
<dbReference type="FunFam" id="3.20.20.70:FF:000062">
    <property type="entry name" value="Cytochrome b2, mitochondrial, putative"/>
    <property type="match status" value="1"/>
</dbReference>
<evidence type="ECO:0000256" key="17">
    <source>
        <dbReference type="ARBA" id="ARBA00068515"/>
    </source>
</evidence>
<dbReference type="EC" id="1.1.2.3" evidence="16"/>
<comment type="subcellular location">
    <subcellularLocation>
        <location evidence="2">Mitochondrion intermembrane space</location>
    </subcellularLocation>
</comment>
<evidence type="ECO:0000256" key="21">
    <source>
        <dbReference type="RuleBase" id="RU362121"/>
    </source>
</evidence>
<dbReference type="PROSITE" id="PS00191">
    <property type="entry name" value="CYTOCHROME_B5_1"/>
    <property type="match status" value="1"/>
</dbReference>
<evidence type="ECO:0000256" key="9">
    <source>
        <dbReference type="ARBA" id="ARBA00022946"/>
    </source>
</evidence>
<evidence type="ECO:0000313" key="25">
    <source>
        <dbReference type="Proteomes" id="UP000646827"/>
    </source>
</evidence>
<feature type="domain" description="FMN hydroxy acid dehydrogenase" evidence="23">
    <location>
        <begin position="106"/>
        <end position="468"/>
    </location>
</feature>
<dbReference type="EMBL" id="JAEPRB010000045">
    <property type="protein sequence ID" value="KAG2224332.1"/>
    <property type="molecule type" value="Genomic_DNA"/>
</dbReference>
<dbReference type="OrthoDB" id="1925334at2759"/>
<dbReference type="PANTHER" id="PTHR10578">
    <property type="entry name" value="S -2-HYDROXY-ACID OXIDASE-RELATED"/>
    <property type="match status" value="1"/>
</dbReference>
<evidence type="ECO:0000256" key="8">
    <source>
        <dbReference type="ARBA" id="ARBA00022723"/>
    </source>
</evidence>
<evidence type="ECO:0000256" key="19">
    <source>
        <dbReference type="ARBA" id="ARBA00078774"/>
    </source>
</evidence>
<evidence type="ECO:0000256" key="4">
    <source>
        <dbReference type="ARBA" id="ARBA00022448"/>
    </source>
</evidence>
<dbReference type="GO" id="GO:0046872">
    <property type="term" value="F:metal ion binding"/>
    <property type="evidence" value="ECO:0007669"/>
    <property type="project" value="UniProtKB-UniRule"/>
</dbReference>
<dbReference type="InterPro" id="IPR037396">
    <property type="entry name" value="FMN_HAD"/>
</dbReference>
<name>A0A8H7VMG0_9FUNG</name>
<evidence type="ECO:0000256" key="12">
    <source>
        <dbReference type="ARBA" id="ARBA00023128"/>
    </source>
</evidence>
<evidence type="ECO:0000256" key="16">
    <source>
        <dbReference type="ARBA" id="ARBA00066458"/>
    </source>
</evidence>
<dbReference type="SUPFAM" id="SSF55856">
    <property type="entry name" value="Cytochrome b5-like heme/steroid binding domain"/>
    <property type="match status" value="1"/>
</dbReference>
<comment type="similarity">
    <text evidence="14">In the C-terminal section; belongs to the FMN-dependent alpha-hydroxy acid dehydrogenase family.</text>
</comment>
<keyword evidence="5 21" id="KW-0349">Heme</keyword>
<reference evidence="24 25" key="1">
    <citation type="submission" date="2020-12" db="EMBL/GenBank/DDBJ databases">
        <title>Metabolic potential, ecology and presence of endohyphal bacteria is reflected in genomic diversity of Mucoromycotina.</title>
        <authorList>
            <person name="Muszewska A."/>
            <person name="Okrasinska A."/>
            <person name="Steczkiewicz K."/>
            <person name="Drgas O."/>
            <person name="Orlowska M."/>
            <person name="Perlinska-Lenart U."/>
            <person name="Aleksandrzak-Piekarczyk T."/>
            <person name="Szatraj K."/>
            <person name="Zielenkiewicz U."/>
            <person name="Pilsyk S."/>
            <person name="Malc E."/>
            <person name="Mieczkowski P."/>
            <person name="Kruszewska J.S."/>
            <person name="Biernat P."/>
            <person name="Pawlowska J."/>
        </authorList>
    </citation>
    <scope>NUCLEOTIDE SEQUENCE [LARGE SCALE GENOMIC DNA]</scope>
    <source>
        <strain evidence="24 25">CBS 142.35</strain>
    </source>
</reference>
<accession>A0A8H7VMG0</accession>
<dbReference type="SMART" id="SM01117">
    <property type="entry name" value="Cyt-b5"/>
    <property type="match status" value="1"/>
</dbReference>
<gene>
    <name evidence="24" type="ORF">INT45_012901</name>
</gene>
<evidence type="ECO:0000313" key="24">
    <source>
        <dbReference type="EMBL" id="KAG2224332.1"/>
    </source>
</evidence>
<evidence type="ECO:0000256" key="14">
    <source>
        <dbReference type="ARBA" id="ARBA00061137"/>
    </source>
</evidence>
<dbReference type="InterPro" id="IPR008259">
    <property type="entry name" value="FMN_hydac_DH_AS"/>
</dbReference>
<dbReference type="InterPro" id="IPR037458">
    <property type="entry name" value="L-MDH/L-LDH_FMN-bd"/>
</dbReference>
<keyword evidence="10" id="KW-0560">Oxidoreductase</keyword>
<proteinExistence type="inferred from homology"/>
<evidence type="ECO:0000256" key="3">
    <source>
        <dbReference type="ARBA" id="ARBA00011881"/>
    </source>
</evidence>
<evidence type="ECO:0000256" key="20">
    <source>
        <dbReference type="ARBA" id="ARBA00078938"/>
    </source>
</evidence>